<organism evidence="10 11">
    <name type="scientific">Haliangium ochraceum (strain DSM 14365 / JCM 11303 / SMP-2)</name>
    <dbReference type="NCBI Taxonomy" id="502025"/>
    <lineage>
        <taxon>Bacteria</taxon>
        <taxon>Pseudomonadati</taxon>
        <taxon>Myxococcota</taxon>
        <taxon>Polyangia</taxon>
        <taxon>Haliangiales</taxon>
        <taxon>Kofleriaceae</taxon>
        <taxon>Haliangium</taxon>
    </lineage>
</organism>
<reference evidence="10 11" key="1">
    <citation type="journal article" date="2010" name="Stand. Genomic Sci.">
        <title>Complete genome sequence of Haliangium ochraceum type strain (SMP-2).</title>
        <authorList>
            <consortium name="US DOE Joint Genome Institute (JGI-PGF)"/>
            <person name="Ivanova N."/>
            <person name="Daum C."/>
            <person name="Lang E."/>
            <person name="Abt B."/>
            <person name="Kopitz M."/>
            <person name="Saunders E."/>
            <person name="Lapidus A."/>
            <person name="Lucas S."/>
            <person name="Glavina Del Rio T."/>
            <person name="Nolan M."/>
            <person name="Tice H."/>
            <person name="Copeland A."/>
            <person name="Cheng J.F."/>
            <person name="Chen F."/>
            <person name="Bruce D."/>
            <person name="Goodwin L."/>
            <person name="Pitluck S."/>
            <person name="Mavromatis K."/>
            <person name="Pati A."/>
            <person name="Mikhailova N."/>
            <person name="Chen A."/>
            <person name="Palaniappan K."/>
            <person name="Land M."/>
            <person name="Hauser L."/>
            <person name="Chang Y.J."/>
            <person name="Jeffries C.D."/>
            <person name="Detter J.C."/>
            <person name="Brettin T."/>
            <person name="Rohde M."/>
            <person name="Goker M."/>
            <person name="Bristow J."/>
            <person name="Markowitz V."/>
            <person name="Eisen J.A."/>
            <person name="Hugenholtz P."/>
            <person name="Kyrpides N.C."/>
            <person name="Klenk H.P."/>
        </authorList>
    </citation>
    <scope>NUCLEOTIDE SEQUENCE [LARGE SCALE GENOMIC DNA]</scope>
    <source>
        <strain evidence="11">DSM 14365 / CIP 107738 / JCM 11303 / AJ 13395 / SMP-2</strain>
    </source>
</reference>
<dbReference type="PANTHER" id="PTHR10696:SF25">
    <property type="entry name" value="OXIDOREDUCTASE AIM17-RELATED"/>
    <property type="match status" value="1"/>
</dbReference>
<evidence type="ECO:0000256" key="3">
    <source>
        <dbReference type="ARBA" id="ARBA00008654"/>
    </source>
</evidence>
<dbReference type="InterPro" id="IPR003819">
    <property type="entry name" value="TauD/TfdA-like"/>
</dbReference>
<evidence type="ECO:0000259" key="8">
    <source>
        <dbReference type="Pfam" id="PF02668"/>
    </source>
</evidence>
<proteinExistence type="inferred from homology"/>
<dbReference type="InterPro" id="IPR010376">
    <property type="entry name" value="GBBH-like_N"/>
</dbReference>
<dbReference type="Pfam" id="PF06155">
    <property type="entry name" value="GBBH-like_N"/>
    <property type="match status" value="1"/>
</dbReference>
<dbReference type="Proteomes" id="UP000001880">
    <property type="component" value="Chromosome"/>
</dbReference>
<feature type="domain" description="Gamma-butyrobetaine hydroxylase-like N-terminal" evidence="9">
    <location>
        <begin position="20"/>
        <end position="63"/>
    </location>
</feature>
<accession>D0LMF7</accession>
<dbReference type="FunFam" id="3.60.130.10:FF:000001">
    <property type="entry name" value="Trimethyllysine dioxygenase, mitochondrial"/>
    <property type="match status" value="1"/>
</dbReference>
<name>D0LMF7_HALO1</name>
<dbReference type="EMBL" id="CP001804">
    <property type="protein sequence ID" value="ACY16863.1"/>
    <property type="molecule type" value="Genomic_DNA"/>
</dbReference>
<dbReference type="InterPro" id="IPR042098">
    <property type="entry name" value="TauD-like_sf"/>
</dbReference>
<keyword evidence="7" id="KW-0408">Iron</keyword>
<dbReference type="KEGG" id="hoh:Hoch_4369"/>
<evidence type="ECO:0000259" key="9">
    <source>
        <dbReference type="Pfam" id="PF06155"/>
    </source>
</evidence>
<dbReference type="InterPro" id="IPR038492">
    <property type="entry name" value="GBBH-like_N_sf"/>
</dbReference>
<evidence type="ECO:0000256" key="1">
    <source>
        <dbReference type="ARBA" id="ARBA00001954"/>
    </source>
</evidence>
<dbReference type="Pfam" id="PF02668">
    <property type="entry name" value="TauD"/>
    <property type="match status" value="1"/>
</dbReference>
<dbReference type="OrthoDB" id="979809at2"/>
<evidence type="ECO:0000256" key="4">
    <source>
        <dbReference type="ARBA" id="ARBA00022723"/>
    </source>
</evidence>
<evidence type="ECO:0000313" key="11">
    <source>
        <dbReference type="Proteomes" id="UP000001880"/>
    </source>
</evidence>
<sequence length="424" mass="46469">MSTVPTDGARAGSPAHIETLTREPRGLRIAWGDGACHAYHWVWLRDHCPCPSCCHPDTRERICDPLSWSLAVVPAELRVIDAELAAEPALAGAAAAGEGAPAQTPAALLIRWDDGHESRFSAAWLRAQGYGPEPRPPRADPRMSWDGAELAARLPQSTHAAVMGADHALRDWLAGLWREGVALLRDCPRRDREVMAVAQRIGPIRETNFGAYFDVVSKHQPNNNAYTSLALPPHTDLPNWADPPGLQFLHCLDNQAEGGDSLFVDGLRVVEELRAADPAALALLCRLPLGFRFQDVDADIRYRAPAIALDEHGALTVLRYNQGVLDEMGAAFADMEALYRAHRALGERIRQPALCHGFRLGPGDLVVFDNHRVLHGRAAFDPSTGRRHLQGCYVELELLHSRLRVLERALGPAETGSRPAPVRC</sequence>
<keyword evidence="11" id="KW-1185">Reference proteome</keyword>
<comment type="similarity">
    <text evidence="3">Belongs to the gamma-BBH/TMLD family.</text>
</comment>
<evidence type="ECO:0000313" key="10">
    <source>
        <dbReference type="EMBL" id="ACY16863.1"/>
    </source>
</evidence>
<evidence type="ECO:0000256" key="5">
    <source>
        <dbReference type="ARBA" id="ARBA00022964"/>
    </source>
</evidence>
<keyword evidence="5 10" id="KW-0223">Dioxygenase</keyword>
<dbReference type="STRING" id="502025.Hoch_4369"/>
<dbReference type="eggNOG" id="COG2175">
    <property type="taxonomic scope" value="Bacteria"/>
</dbReference>
<dbReference type="GO" id="GO:0008336">
    <property type="term" value="F:gamma-butyrobetaine dioxygenase activity"/>
    <property type="evidence" value="ECO:0007669"/>
    <property type="project" value="UniProtKB-EC"/>
</dbReference>
<protein>
    <submittedName>
        <fullName evidence="10">Gamma-butyrobetaine dioxygenase</fullName>
        <ecNumber evidence="10">1.14.11.1</ecNumber>
    </submittedName>
</protein>
<comment type="cofactor">
    <cofactor evidence="1">
        <name>Fe(2+)</name>
        <dbReference type="ChEBI" id="CHEBI:29033"/>
    </cofactor>
</comment>
<dbReference type="PANTHER" id="PTHR10696">
    <property type="entry name" value="GAMMA-BUTYROBETAINE HYDROXYLASE-RELATED"/>
    <property type="match status" value="1"/>
</dbReference>
<dbReference type="HOGENOM" id="CLU_021859_2_2_7"/>
<dbReference type="CDD" id="cd00250">
    <property type="entry name" value="CAS_like"/>
    <property type="match status" value="1"/>
</dbReference>
<evidence type="ECO:0000256" key="6">
    <source>
        <dbReference type="ARBA" id="ARBA00023002"/>
    </source>
</evidence>
<feature type="domain" description="TauD/TfdA-like" evidence="8">
    <location>
        <begin position="165"/>
        <end position="393"/>
    </location>
</feature>
<dbReference type="InterPro" id="IPR050411">
    <property type="entry name" value="AlphaKG_dependent_hydroxylases"/>
</dbReference>
<keyword evidence="4" id="KW-0479">Metal-binding</keyword>
<dbReference type="GO" id="GO:0046872">
    <property type="term" value="F:metal ion binding"/>
    <property type="evidence" value="ECO:0007669"/>
    <property type="project" value="UniProtKB-KW"/>
</dbReference>
<evidence type="ECO:0000256" key="7">
    <source>
        <dbReference type="ARBA" id="ARBA00023004"/>
    </source>
</evidence>
<dbReference type="EC" id="1.14.11.1" evidence="10"/>
<keyword evidence="6 10" id="KW-0560">Oxidoreductase</keyword>
<dbReference type="AlphaFoldDB" id="D0LMF7"/>
<evidence type="ECO:0000256" key="2">
    <source>
        <dbReference type="ARBA" id="ARBA00001961"/>
    </source>
</evidence>
<dbReference type="GO" id="GO:0045329">
    <property type="term" value="P:carnitine biosynthetic process"/>
    <property type="evidence" value="ECO:0007669"/>
    <property type="project" value="TreeGrafter"/>
</dbReference>
<dbReference type="RefSeq" id="WP_012829461.1">
    <property type="nucleotide sequence ID" value="NC_013440.1"/>
</dbReference>
<comment type="cofactor">
    <cofactor evidence="2">
        <name>L-ascorbate</name>
        <dbReference type="ChEBI" id="CHEBI:38290"/>
    </cofactor>
</comment>
<dbReference type="Gene3D" id="3.60.130.10">
    <property type="entry name" value="Clavaminate synthase-like"/>
    <property type="match status" value="1"/>
</dbReference>
<gene>
    <name evidence="10" type="ordered locus">Hoch_4369</name>
</gene>
<dbReference type="Gene3D" id="3.30.2020.30">
    <property type="match status" value="1"/>
</dbReference>
<dbReference type="SUPFAM" id="SSF51197">
    <property type="entry name" value="Clavaminate synthase-like"/>
    <property type="match status" value="1"/>
</dbReference>